<dbReference type="Proteomes" id="UP001600888">
    <property type="component" value="Unassembled WGS sequence"/>
</dbReference>
<dbReference type="EMBL" id="JBAWTH010000085">
    <property type="protein sequence ID" value="KAL2278642.1"/>
    <property type="molecule type" value="Genomic_DNA"/>
</dbReference>
<accession>A0ABR4E8B1</accession>
<proteinExistence type="predicted"/>
<reference evidence="2 3" key="1">
    <citation type="submission" date="2024-03" db="EMBL/GenBank/DDBJ databases">
        <title>A high-quality draft genome sequence of Diaporthe vaccinii, a causative agent of upright dieback and viscid rot disease in cranberry plants.</title>
        <authorList>
            <person name="Sarrasin M."/>
            <person name="Lang B.F."/>
            <person name="Burger G."/>
        </authorList>
    </citation>
    <scope>NUCLEOTIDE SEQUENCE [LARGE SCALE GENOMIC DNA]</scope>
    <source>
        <strain evidence="2 3">IS7</strain>
    </source>
</reference>
<comment type="caution">
    <text evidence="2">The sequence shown here is derived from an EMBL/GenBank/DDBJ whole genome shotgun (WGS) entry which is preliminary data.</text>
</comment>
<organism evidence="2 3">
    <name type="scientific">Diaporthe vaccinii</name>
    <dbReference type="NCBI Taxonomy" id="105482"/>
    <lineage>
        <taxon>Eukaryota</taxon>
        <taxon>Fungi</taxon>
        <taxon>Dikarya</taxon>
        <taxon>Ascomycota</taxon>
        <taxon>Pezizomycotina</taxon>
        <taxon>Sordariomycetes</taxon>
        <taxon>Sordariomycetidae</taxon>
        <taxon>Diaporthales</taxon>
        <taxon>Diaporthaceae</taxon>
        <taxon>Diaporthe</taxon>
        <taxon>Diaporthe eres species complex</taxon>
    </lineage>
</organism>
<protein>
    <submittedName>
        <fullName evidence="2">Uncharacterized protein</fullName>
    </submittedName>
</protein>
<keyword evidence="3" id="KW-1185">Reference proteome</keyword>
<evidence type="ECO:0000256" key="1">
    <source>
        <dbReference type="SAM" id="MobiDB-lite"/>
    </source>
</evidence>
<evidence type="ECO:0000313" key="2">
    <source>
        <dbReference type="EMBL" id="KAL2278642.1"/>
    </source>
</evidence>
<feature type="region of interest" description="Disordered" evidence="1">
    <location>
        <begin position="21"/>
        <end position="82"/>
    </location>
</feature>
<name>A0ABR4E8B1_9PEZI</name>
<gene>
    <name evidence="2" type="ORF">FJTKL_14355</name>
</gene>
<evidence type="ECO:0000313" key="3">
    <source>
        <dbReference type="Proteomes" id="UP001600888"/>
    </source>
</evidence>
<sequence length="82" mass="8780">MGCVSTRLDGGSSVCIRRALRTPSESSKGLRSGHSCPLAPPQSIPKIHRPRSIPVTPRQLYGPDRSLRPPLAGGPFSNPPRL</sequence>